<evidence type="ECO:0000313" key="2">
    <source>
        <dbReference type="EMBL" id="QQN86896.1"/>
    </source>
</evidence>
<dbReference type="AlphaFoldDB" id="A0A7T7WGU1"/>
<dbReference type="Proteomes" id="UP000596079">
    <property type="component" value="Chromosome"/>
</dbReference>
<dbReference type="RefSeq" id="WP_200228608.1">
    <property type="nucleotide sequence ID" value="NZ_CP060811.1"/>
</dbReference>
<evidence type="ECO:0000313" key="3">
    <source>
        <dbReference type="Proteomes" id="UP000596079"/>
    </source>
</evidence>
<reference evidence="2 3" key="1">
    <citation type="submission" date="2020-08" db="EMBL/GenBank/DDBJ databases">
        <title>Emergence of ISAba1-mediated novel tet(X) in Acinetobacter variabilis from a chicken farm.</title>
        <authorList>
            <person name="Peng K."/>
            <person name="Li R."/>
        </authorList>
    </citation>
    <scope>NUCLEOTIDE SEQUENCE [LARGE SCALE GENOMIC DNA]</scope>
    <source>
        <strain evidence="2 3">XM9F202-2</strain>
    </source>
</reference>
<feature type="domain" description="Pyridoxamine 5'-phosphate oxidase N-terminal" evidence="1">
    <location>
        <begin position="23"/>
        <end position="144"/>
    </location>
</feature>
<sequence length="163" mass="18632">MISPSEWQNIRQVVADAQRAAMHCSIATVNPQGFPSITPIGTVFLDQQSSTGLFFDTYSTTFSENLQHQPLACIQAVNSSRLFWLSSMFKGKFKHYPGVRLYAEIGSLRPATAEEIEKVESRISTLKWSKGSKLIWSSFHHVRDIKVKDYRWVEYPNMQVENT</sequence>
<protein>
    <submittedName>
        <fullName evidence="2">Pyridoxamine 5'-phosphate oxidase family protein</fullName>
    </submittedName>
</protein>
<dbReference type="EMBL" id="CP060811">
    <property type="protein sequence ID" value="QQN86896.1"/>
    <property type="molecule type" value="Genomic_DNA"/>
</dbReference>
<name>A0A7T7WGU1_9GAMM</name>
<accession>A0A7T7WGU1</accession>
<organism evidence="2 3">
    <name type="scientific">Acinetobacter variabilis</name>
    <dbReference type="NCBI Taxonomy" id="70346"/>
    <lineage>
        <taxon>Bacteria</taxon>
        <taxon>Pseudomonadati</taxon>
        <taxon>Pseudomonadota</taxon>
        <taxon>Gammaproteobacteria</taxon>
        <taxon>Moraxellales</taxon>
        <taxon>Moraxellaceae</taxon>
        <taxon>Acinetobacter</taxon>
    </lineage>
</organism>
<gene>
    <name evidence="2" type="ORF">IAQ69_08330</name>
</gene>
<dbReference type="Gene3D" id="2.30.110.10">
    <property type="entry name" value="Electron Transport, Fmn-binding Protein, Chain A"/>
    <property type="match status" value="1"/>
</dbReference>
<dbReference type="InterPro" id="IPR012349">
    <property type="entry name" value="Split_barrel_FMN-bd"/>
</dbReference>
<evidence type="ECO:0000259" key="1">
    <source>
        <dbReference type="Pfam" id="PF01243"/>
    </source>
</evidence>
<dbReference type="Pfam" id="PF01243">
    <property type="entry name" value="PNPOx_N"/>
    <property type="match status" value="1"/>
</dbReference>
<proteinExistence type="predicted"/>
<dbReference type="InterPro" id="IPR011576">
    <property type="entry name" value="Pyridox_Oxase_N"/>
</dbReference>
<dbReference type="SUPFAM" id="SSF50475">
    <property type="entry name" value="FMN-binding split barrel"/>
    <property type="match status" value="1"/>
</dbReference>